<name>A0ABU9XJW5_9BACI</name>
<feature type="domain" description="PRD" evidence="2">
    <location>
        <begin position="174"/>
        <end position="281"/>
    </location>
</feature>
<dbReference type="InterPro" id="IPR004341">
    <property type="entry name" value="CAT_RNA-bd_dom"/>
</dbReference>
<gene>
    <name evidence="3" type="ORF">ABC228_15350</name>
</gene>
<feature type="domain" description="PRD" evidence="2">
    <location>
        <begin position="68"/>
        <end position="173"/>
    </location>
</feature>
<protein>
    <submittedName>
        <fullName evidence="3">PRD domain-containing protein</fullName>
    </submittedName>
</protein>
<evidence type="ECO:0000256" key="1">
    <source>
        <dbReference type="ARBA" id="ARBA00022737"/>
    </source>
</evidence>
<evidence type="ECO:0000313" key="4">
    <source>
        <dbReference type="Proteomes" id="UP001444625"/>
    </source>
</evidence>
<dbReference type="EMBL" id="JBDIML010000006">
    <property type="protein sequence ID" value="MEN2768557.1"/>
    <property type="molecule type" value="Genomic_DNA"/>
</dbReference>
<keyword evidence="4" id="KW-1185">Reference proteome</keyword>
<keyword evidence="1" id="KW-0677">Repeat</keyword>
<dbReference type="Gene3D" id="1.20.890.100">
    <property type="match status" value="1"/>
</dbReference>
<dbReference type="Pfam" id="PF03123">
    <property type="entry name" value="CAT_RBD"/>
    <property type="match status" value="1"/>
</dbReference>
<dbReference type="Gene3D" id="2.30.24.10">
    <property type="entry name" value="CAT RNA-binding domain"/>
    <property type="match status" value="1"/>
</dbReference>
<comment type="caution">
    <text evidence="3">The sequence shown here is derived from an EMBL/GenBank/DDBJ whole genome shotgun (WGS) entry which is preliminary data.</text>
</comment>
<dbReference type="PANTHER" id="PTHR30185">
    <property type="entry name" value="CRYPTIC BETA-GLUCOSIDE BGL OPERON ANTITERMINATOR"/>
    <property type="match status" value="1"/>
</dbReference>
<dbReference type="NCBIfam" id="NF047357">
    <property type="entry name" value="antiterm_GlcT"/>
    <property type="match status" value="1"/>
</dbReference>
<evidence type="ECO:0000313" key="3">
    <source>
        <dbReference type="EMBL" id="MEN2768557.1"/>
    </source>
</evidence>
<proteinExistence type="predicted"/>
<dbReference type="InterPro" id="IPR036634">
    <property type="entry name" value="PRD_sf"/>
</dbReference>
<sequence length="281" mass="32589">MKTYSVIKALNNNVIIALDKEKEEVVLIGKGIGFNKKRNDLIQENTIEKLFVLRNKKEQESYLKLLPNIDESTLEAIITAIELIKRRSNTILNENVHVALTDHILFAITRLMRGMQIKNPFLTETKVLYPFEYEIAAEVVDFINHSLQIQLPEGEVGFIALHVHSAITEKSVSELSTYSNLLAQLVDTIEEQLMITIDREGIDYSRLIRHIRYTIERVQKDEKMDEPMKLAILLKSEYPVCYNLAWKLIKIMQQTLKKPVYDAEAVYLTMHLQRLVVKYNS</sequence>
<dbReference type="PANTHER" id="PTHR30185:SF16">
    <property type="entry name" value="PROTEIN GLCT"/>
    <property type="match status" value="1"/>
</dbReference>
<accession>A0ABU9XJW5</accession>
<dbReference type="InterPro" id="IPR050661">
    <property type="entry name" value="BglG_antiterminators"/>
</dbReference>
<dbReference type="InterPro" id="IPR011608">
    <property type="entry name" value="PRD"/>
</dbReference>
<evidence type="ECO:0000259" key="2">
    <source>
        <dbReference type="PROSITE" id="PS51372"/>
    </source>
</evidence>
<dbReference type="RefSeq" id="WP_345826047.1">
    <property type="nucleotide sequence ID" value="NZ_JBDIML010000006.1"/>
</dbReference>
<dbReference type="SUPFAM" id="SSF50151">
    <property type="entry name" value="SacY-like RNA-binding domain"/>
    <property type="match status" value="1"/>
</dbReference>
<dbReference type="InterPro" id="IPR036650">
    <property type="entry name" value="CAT_RNA-bd_dom_sf"/>
</dbReference>
<dbReference type="SMART" id="SM01061">
    <property type="entry name" value="CAT_RBD"/>
    <property type="match status" value="1"/>
</dbReference>
<dbReference type="Proteomes" id="UP001444625">
    <property type="component" value="Unassembled WGS sequence"/>
</dbReference>
<reference evidence="3 4" key="1">
    <citation type="submission" date="2024-05" db="EMBL/GenBank/DDBJ databases">
        <authorList>
            <person name="Haq I."/>
            <person name="Ullah Z."/>
            <person name="Ahmad R."/>
            <person name="Li M."/>
            <person name="Tong Y."/>
        </authorList>
    </citation>
    <scope>NUCLEOTIDE SEQUENCE [LARGE SCALE GENOMIC DNA]</scope>
    <source>
        <strain evidence="3 4">16A2E</strain>
    </source>
</reference>
<organism evidence="3 4">
    <name type="scientific">Ornithinibacillus xuwenensis</name>
    <dbReference type="NCBI Taxonomy" id="3144668"/>
    <lineage>
        <taxon>Bacteria</taxon>
        <taxon>Bacillati</taxon>
        <taxon>Bacillota</taxon>
        <taxon>Bacilli</taxon>
        <taxon>Bacillales</taxon>
        <taxon>Bacillaceae</taxon>
        <taxon>Ornithinibacillus</taxon>
    </lineage>
</organism>
<dbReference type="SUPFAM" id="SSF63520">
    <property type="entry name" value="PTS-regulatory domain, PRD"/>
    <property type="match status" value="2"/>
</dbReference>
<dbReference type="PROSITE" id="PS51372">
    <property type="entry name" value="PRD_2"/>
    <property type="match status" value="2"/>
</dbReference>
<dbReference type="Gene3D" id="1.10.1790.10">
    <property type="entry name" value="PRD domain"/>
    <property type="match status" value="1"/>
</dbReference>
<dbReference type="Gene3D" id="1.20.58.1950">
    <property type="match status" value="1"/>
</dbReference>
<dbReference type="Pfam" id="PF00874">
    <property type="entry name" value="PRD"/>
    <property type="match status" value="2"/>
</dbReference>